<protein>
    <submittedName>
        <fullName evidence="1">Uncharacterized protein</fullName>
    </submittedName>
</protein>
<dbReference type="AlphaFoldDB" id="A0A6A7B6Z3"/>
<dbReference type="EMBL" id="MU006304">
    <property type="protein sequence ID" value="KAF2851054.1"/>
    <property type="molecule type" value="Genomic_DNA"/>
</dbReference>
<gene>
    <name evidence="1" type="ORF">T440DRAFT_78472</name>
</gene>
<keyword evidence="2" id="KW-1185">Reference proteome</keyword>
<dbReference type="Proteomes" id="UP000799423">
    <property type="component" value="Unassembled WGS sequence"/>
</dbReference>
<proteinExistence type="predicted"/>
<evidence type="ECO:0000313" key="2">
    <source>
        <dbReference type="Proteomes" id="UP000799423"/>
    </source>
</evidence>
<name>A0A6A7B6Z3_9PLEO</name>
<organism evidence="1 2">
    <name type="scientific">Plenodomus tracheiphilus IPT5</name>
    <dbReference type="NCBI Taxonomy" id="1408161"/>
    <lineage>
        <taxon>Eukaryota</taxon>
        <taxon>Fungi</taxon>
        <taxon>Dikarya</taxon>
        <taxon>Ascomycota</taxon>
        <taxon>Pezizomycotina</taxon>
        <taxon>Dothideomycetes</taxon>
        <taxon>Pleosporomycetidae</taxon>
        <taxon>Pleosporales</taxon>
        <taxon>Pleosporineae</taxon>
        <taxon>Leptosphaeriaceae</taxon>
        <taxon>Plenodomus</taxon>
    </lineage>
</organism>
<evidence type="ECO:0000313" key="1">
    <source>
        <dbReference type="EMBL" id="KAF2851054.1"/>
    </source>
</evidence>
<sequence>MDPCHPNHPEDSFLAMDNATTPAHAVGFRYACLAAHHLLWMLLSLTDWVLSRTLSCSWSSKLPTLPVTSSELGNPAHTMSPKDTSTSVYYVGLGDPWAMKTTLFCESRTYIAILQIEPASTVAQPSRCARNDIYAPHGAASTSS</sequence>
<reference evidence="1" key="1">
    <citation type="submission" date="2020-01" db="EMBL/GenBank/DDBJ databases">
        <authorList>
            <consortium name="DOE Joint Genome Institute"/>
            <person name="Haridas S."/>
            <person name="Albert R."/>
            <person name="Binder M."/>
            <person name="Bloem J."/>
            <person name="Labutti K."/>
            <person name="Salamov A."/>
            <person name="Andreopoulos B."/>
            <person name="Baker S.E."/>
            <person name="Barry K."/>
            <person name="Bills G."/>
            <person name="Bluhm B.H."/>
            <person name="Cannon C."/>
            <person name="Castanera R."/>
            <person name="Culley D.E."/>
            <person name="Daum C."/>
            <person name="Ezra D."/>
            <person name="Gonzalez J.B."/>
            <person name="Henrissat B."/>
            <person name="Kuo A."/>
            <person name="Liang C."/>
            <person name="Lipzen A."/>
            <person name="Lutzoni F."/>
            <person name="Magnuson J."/>
            <person name="Mondo S."/>
            <person name="Nolan M."/>
            <person name="Ohm R."/>
            <person name="Pangilinan J."/>
            <person name="Park H.-J."/>
            <person name="Ramirez L."/>
            <person name="Alfaro M."/>
            <person name="Sun H."/>
            <person name="Tritt A."/>
            <person name="Yoshinaga Y."/>
            <person name="Zwiers L.-H."/>
            <person name="Turgeon B.G."/>
            <person name="Goodwin S.B."/>
            <person name="Spatafora J.W."/>
            <person name="Crous P.W."/>
            <person name="Grigoriev I.V."/>
        </authorList>
    </citation>
    <scope>NUCLEOTIDE SEQUENCE</scope>
    <source>
        <strain evidence="1">IPT5</strain>
    </source>
</reference>
<accession>A0A6A7B6Z3</accession>